<dbReference type="PANTHER" id="PTHR12483">
    <property type="entry name" value="SOLUTE CARRIER FAMILY 31 COPPER TRANSPORTERS"/>
    <property type="match status" value="1"/>
</dbReference>
<feature type="compositionally biased region" description="Polar residues" evidence="8">
    <location>
        <begin position="1"/>
        <end position="10"/>
    </location>
</feature>
<dbReference type="GO" id="GO:0005375">
    <property type="term" value="F:copper ion transmembrane transporter activity"/>
    <property type="evidence" value="ECO:0007669"/>
    <property type="project" value="UniProtKB-UniRule"/>
</dbReference>
<keyword evidence="7" id="KW-0813">Transport</keyword>
<dbReference type="Pfam" id="PF07911">
    <property type="entry name" value="DUF1677"/>
    <property type="match status" value="1"/>
</dbReference>
<evidence type="ECO:0000256" key="8">
    <source>
        <dbReference type="SAM" id="MobiDB-lite"/>
    </source>
</evidence>
<keyword evidence="5 7" id="KW-1133">Transmembrane helix</keyword>
<evidence type="ECO:0000256" key="5">
    <source>
        <dbReference type="ARBA" id="ARBA00022989"/>
    </source>
</evidence>
<keyword evidence="7" id="KW-0186">Copper</keyword>
<comment type="subcellular location">
    <subcellularLocation>
        <location evidence="1 7">Membrane</location>
        <topology evidence="1 7">Multi-pass membrane protein</topology>
    </subcellularLocation>
</comment>
<feature type="transmembrane region" description="Helical" evidence="7">
    <location>
        <begin position="317"/>
        <end position="337"/>
    </location>
</feature>
<protein>
    <recommendedName>
        <fullName evidence="7">Copper transport protein</fullName>
    </recommendedName>
</protein>
<evidence type="ECO:0000256" key="4">
    <source>
        <dbReference type="ARBA" id="ARBA00022796"/>
    </source>
</evidence>
<dbReference type="GO" id="GO:0016020">
    <property type="term" value="C:membrane"/>
    <property type="evidence" value="ECO:0007669"/>
    <property type="project" value="UniProtKB-SubCell"/>
</dbReference>
<dbReference type="PANTHER" id="PTHR12483:SF27">
    <property type="entry name" value="COPPER TRANSPORT PROTEIN CTR1"/>
    <property type="match status" value="1"/>
</dbReference>
<feature type="region of interest" description="Disordered" evidence="8">
    <location>
        <begin position="1"/>
        <end position="21"/>
    </location>
</feature>
<evidence type="ECO:0000256" key="1">
    <source>
        <dbReference type="ARBA" id="ARBA00004141"/>
    </source>
</evidence>
<dbReference type="InterPro" id="IPR007274">
    <property type="entry name" value="Cop_transporter"/>
</dbReference>
<evidence type="ECO:0000256" key="6">
    <source>
        <dbReference type="ARBA" id="ARBA00023136"/>
    </source>
</evidence>
<keyword evidence="4 7" id="KW-0187">Copper transport</keyword>
<keyword evidence="6 7" id="KW-0472">Membrane</keyword>
<name>A0A817B926_BRANA</name>
<keyword evidence="7" id="KW-0406">Ion transport</keyword>
<keyword evidence="3 7" id="KW-0812">Transmembrane</keyword>
<comment type="similarity">
    <text evidence="2 7">Belongs to the copper transporter (Ctr) (TC 1.A.56) family. SLC31A subfamily.</text>
</comment>
<reference evidence="9" key="1">
    <citation type="submission" date="2021-01" db="EMBL/GenBank/DDBJ databases">
        <authorList>
            <consortium name="Genoscope - CEA"/>
            <person name="William W."/>
        </authorList>
    </citation>
    <scope>NUCLEOTIDE SEQUENCE</scope>
</reference>
<evidence type="ECO:0000256" key="3">
    <source>
        <dbReference type="ARBA" id="ARBA00022692"/>
    </source>
</evidence>
<dbReference type="EMBL" id="HG994364">
    <property type="protein sequence ID" value="CAF2339183.1"/>
    <property type="molecule type" value="Genomic_DNA"/>
</dbReference>
<dbReference type="Proteomes" id="UP001295469">
    <property type="component" value="Chromosome A10"/>
</dbReference>
<dbReference type="Pfam" id="PF04145">
    <property type="entry name" value="Ctr"/>
    <property type="match status" value="1"/>
</dbReference>
<proteinExistence type="inferred from homology"/>
<dbReference type="InterPro" id="IPR012876">
    <property type="entry name" value="DUF1677_pln"/>
</dbReference>
<gene>
    <name evidence="9" type="ORF">DARMORV10_A10P19370.1</name>
</gene>
<organism evidence="9">
    <name type="scientific">Brassica napus</name>
    <name type="common">Rape</name>
    <dbReference type="NCBI Taxonomy" id="3708"/>
    <lineage>
        <taxon>Eukaryota</taxon>
        <taxon>Viridiplantae</taxon>
        <taxon>Streptophyta</taxon>
        <taxon>Embryophyta</taxon>
        <taxon>Tracheophyta</taxon>
        <taxon>Spermatophyta</taxon>
        <taxon>Magnoliopsida</taxon>
        <taxon>eudicotyledons</taxon>
        <taxon>Gunneridae</taxon>
        <taxon>Pentapetalae</taxon>
        <taxon>rosids</taxon>
        <taxon>malvids</taxon>
        <taxon>Brassicales</taxon>
        <taxon>Brassicaceae</taxon>
        <taxon>Brassiceae</taxon>
        <taxon>Brassica</taxon>
    </lineage>
</organism>
<evidence type="ECO:0000256" key="7">
    <source>
        <dbReference type="RuleBase" id="RU367022"/>
    </source>
</evidence>
<dbReference type="AlphaFoldDB" id="A0A817B926"/>
<sequence length="380" mass="42262">MMSSSSSATDTIAKPPPSSAVESVTCDTCGFAEECTPAYIYRVKERHRGHWLCGLCAEAVKDEVVRSPTRISVEEALRRHTTFCHRFRSWSAEEEEKDPIAVIGRILRRSLDGSPRRTTTRTSSSGALPGIDDVAARRSLLRSGSCFSLRACSRSLSALHAKMKGLLWATSCMRDKRITSIRFETDCLDLVDMTNNPMEWPTFATEIEMYQRLPITKTVCDHYLRELKGRRKVAKKMMHMTFYWGIKATILFDFWKTDSWLSYILTLLACFAFAAFYQYLEKRRVQFKSLSSTRHPNPPPRAGVSAPLIPKSGTRSAAKAASVLLFGVNAAIGYLLMLAAMSFNGGVFIAIVVGLTVGYLVFRSDDDGADVAAENPCACA</sequence>
<feature type="transmembrane region" description="Helical" evidence="7">
    <location>
        <begin position="343"/>
        <end position="362"/>
    </location>
</feature>
<evidence type="ECO:0000313" key="9">
    <source>
        <dbReference type="EMBL" id="CAF2339183.1"/>
    </source>
</evidence>
<feature type="transmembrane region" description="Helical" evidence="7">
    <location>
        <begin position="261"/>
        <end position="280"/>
    </location>
</feature>
<accession>A0A817B926</accession>
<evidence type="ECO:0000256" key="2">
    <source>
        <dbReference type="ARBA" id="ARBA00006921"/>
    </source>
</evidence>